<evidence type="ECO:0000313" key="4">
    <source>
        <dbReference type="Proteomes" id="UP000216188"/>
    </source>
</evidence>
<protein>
    <recommendedName>
        <fullName evidence="6">DUF4239 domain-containing protein</fullName>
    </recommendedName>
</protein>
<keyword evidence="1" id="KW-0472">Membrane</keyword>
<sequence length="254" mass="27945">MTSIFELSVYLSFVTFAILGVAVYFVGRLALHILSRHANHDILSIPIGAFISTIATAWALSLGFVAADIWTANSKADQATSEERSSISRLIGAASPDILNAPVLVNSLSEYRSAVIKDEWQGNSNIYPVHSVEVALQNIRREIVHLAKTDIPAPIISQLVRDFDELQDARNARLSVGSTSVDMYKWYLLFSLTVLTIITIAATHADRVTAGIKAMVIYSITAAFCLWILAIHANPYQGIERLEPSLLFTNQKQT</sequence>
<evidence type="ECO:0000313" key="2">
    <source>
        <dbReference type="EMBL" id="NNV22484.1"/>
    </source>
</evidence>
<keyword evidence="4" id="KW-1185">Reference proteome</keyword>
<evidence type="ECO:0008006" key="6">
    <source>
        <dbReference type="Google" id="ProtNLM"/>
    </source>
</evidence>
<organism evidence="3 4">
    <name type="scientific">Brucella pseudogrignonensis</name>
    <dbReference type="NCBI Taxonomy" id="419475"/>
    <lineage>
        <taxon>Bacteria</taxon>
        <taxon>Pseudomonadati</taxon>
        <taxon>Pseudomonadota</taxon>
        <taxon>Alphaproteobacteria</taxon>
        <taxon>Hyphomicrobiales</taxon>
        <taxon>Brucellaceae</taxon>
        <taxon>Brucella/Ochrobactrum group</taxon>
        <taxon>Brucella</taxon>
    </lineage>
</organism>
<dbReference type="RefSeq" id="WP_007875892.1">
    <property type="nucleotide sequence ID" value="NZ_CAXURC020000001.1"/>
</dbReference>
<reference evidence="2 5" key="2">
    <citation type="submission" date="2018-11" db="EMBL/GenBank/DDBJ databases">
        <title>Genome sequencing and analysis.</title>
        <authorList>
            <person name="Huang Y.-T."/>
        </authorList>
    </citation>
    <scope>NUCLEOTIDE SEQUENCE [LARGE SCALE GENOMIC DNA]</scope>
    <source>
        <strain evidence="2 5">SHIN</strain>
    </source>
</reference>
<evidence type="ECO:0000313" key="5">
    <source>
        <dbReference type="Proteomes" id="UP000526233"/>
    </source>
</evidence>
<dbReference type="InterPro" id="IPR025333">
    <property type="entry name" value="DUF4239"/>
</dbReference>
<proteinExistence type="predicted"/>
<dbReference type="OrthoDB" id="8444963at2"/>
<name>A0A1A9FKZ0_9HYPH</name>
<reference evidence="3 4" key="1">
    <citation type="submission" date="2017-07" db="EMBL/GenBank/DDBJ databases">
        <title>Phylogenetic study on the rhizospheric bacterium Ochrobactrum sp. A44.</title>
        <authorList>
            <person name="Krzyzanowska D.M."/>
            <person name="Ossowicki A."/>
            <person name="Rajewska M."/>
            <person name="Maciag T."/>
            <person name="Kaczynski Z."/>
            <person name="Czerwicka M."/>
            <person name="Jafra S."/>
        </authorList>
    </citation>
    <scope>NUCLEOTIDE SEQUENCE [LARGE SCALE GENOMIC DNA]</scope>
    <source>
        <strain evidence="3 4">CCUG 30717</strain>
    </source>
</reference>
<gene>
    <name evidence="3" type="ORF">CEV34_0500</name>
    <name evidence="2" type="ORF">EHE22_18900</name>
</gene>
<feature type="transmembrane region" description="Helical" evidence="1">
    <location>
        <begin position="211"/>
        <end position="231"/>
    </location>
</feature>
<keyword evidence="1" id="KW-1133">Transmembrane helix</keyword>
<dbReference type="Pfam" id="PF14023">
    <property type="entry name" value="Bestrophin-like"/>
    <property type="match status" value="1"/>
</dbReference>
<dbReference type="EMBL" id="PKQI01000003">
    <property type="protein sequence ID" value="NNV22484.1"/>
    <property type="molecule type" value="Genomic_DNA"/>
</dbReference>
<evidence type="ECO:0000313" key="3">
    <source>
        <dbReference type="EMBL" id="OYR29979.1"/>
    </source>
</evidence>
<dbReference type="Proteomes" id="UP000526233">
    <property type="component" value="Unassembled WGS sequence"/>
</dbReference>
<feature type="transmembrane region" description="Helical" evidence="1">
    <location>
        <begin position="7"/>
        <end position="27"/>
    </location>
</feature>
<evidence type="ECO:0000256" key="1">
    <source>
        <dbReference type="SAM" id="Phobius"/>
    </source>
</evidence>
<keyword evidence="1" id="KW-0812">Transmembrane</keyword>
<dbReference type="AlphaFoldDB" id="A0A1A9FKZ0"/>
<dbReference type="Proteomes" id="UP000216188">
    <property type="component" value="Unassembled WGS sequence"/>
</dbReference>
<comment type="caution">
    <text evidence="3">The sequence shown here is derived from an EMBL/GenBank/DDBJ whole genome shotgun (WGS) entry which is preliminary data.</text>
</comment>
<accession>A0A1A9FKZ0</accession>
<dbReference type="KEGG" id="ops:A8A54_06895"/>
<dbReference type="STRING" id="419475.A8A54_06895"/>
<feature type="transmembrane region" description="Helical" evidence="1">
    <location>
        <begin position="186"/>
        <end position="205"/>
    </location>
</feature>
<dbReference type="EMBL" id="NNRM01000006">
    <property type="protein sequence ID" value="OYR29979.1"/>
    <property type="molecule type" value="Genomic_DNA"/>
</dbReference>
<feature type="transmembrane region" description="Helical" evidence="1">
    <location>
        <begin position="47"/>
        <end position="67"/>
    </location>
</feature>